<dbReference type="Proteomes" id="UP000619293">
    <property type="component" value="Unassembled WGS sequence"/>
</dbReference>
<name>A0A8J3JNZ1_9ACTN</name>
<organism evidence="2 3">
    <name type="scientific">Catellatospora chokoriensis</name>
    <dbReference type="NCBI Taxonomy" id="310353"/>
    <lineage>
        <taxon>Bacteria</taxon>
        <taxon>Bacillati</taxon>
        <taxon>Actinomycetota</taxon>
        <taxon>Actinomycetes</taxon>
        <taxon>Micromonosporales</taxon>
        <taxon>Micromonosporaceae</taxon>
        <taxon>Catellatospora</taxon>
    </lineage>
</organism>
<proteinExistence type="predicted"/>
<accession>A0A8J3JNZ1</accession>
<keyword evidence="3" id="KW-1185">Reference proteome</keyword>
<evidence type="ECO:0000256" key="1">
    <source>
        <dbReference type="SAM" id="SignalP"/>
    </source>
</evidence>
<dbReference type="AlphaFoldDB" id="A0A8J3JNZ1"/>
<reference evidence="2 3" key="1">
    <citation type="submission" date="2021-01" db="EMBL/GenBank/DDBJ databases">
        <title>Whole genome shotgun sequence of Catellatospora chokoriensis NBRC 107358.</title>
        <authorList>
            <person name="Komaki H."/>
            <person name="Tamura T."/>
        </authorList>
    </citation>
    <scope>NUCLEOTIDE SEQUENCE [LARGE SCALE GENOMIC DNA]</scope>
    <source>
        <strain evidence="2 3">NBRC 107358</strain>
    </source>
</reference>
<protein>
    <recommendedName>
        <fullName evidence="4">DUF4352 domain-containing protein</fullName>
    </recommendedName>
</protein>
<feature type="signal peptide" evidence="1">
    <location>
        <begin position="1"/>
        <end position="25"/>
    </location>
</feature>
<comment type="caution">
    <text evidence="2">The sequence shown here is derived from an EMBL/GenBank/DDBJ whole genome shotgun (WGS) entry which is preliminary data.</text>
</comment>
<evidence type="ECO:0000313" key="2">
    <source>
        <dbReference type="EMBL" id="GIF88461.1"/>
    </source>
</evidence>
<keyword evidence="1" id="KW-0732">Signal</keyword>
<dbReference type="RefSeq" id="WP_191843208.1">
    <property type="nucleotide sequence ID" value="NZ_BAAALB010000002.1"/>
</dbReference>
<evidence type="ECO:0000313" key="3">
    <source>
        <dbReference type="Proteomes" id="UP000619293"/>
    </source>
</evidence>
<evidence type="ECO:0008006" key="4">
    <source>
        <dbReference type="Google" id="ProtNLM"/>
    </source>
</evidence>
<dbReference type="EMBL" id="BONG01000008">
    <property type="protein sequence ID" value="GIF88461.1"/>
    <property type="molecule type" value="Genomic_DNA"/>
</dbReference>
<gene>
    <name evidence="2" type="ORF">Cch02nite_19050</name>
</gene>
<feature type="chain" id="PRO_5035271258" description="DUF4352 domain-containing protein" evidence="1">
    <location>
        <begin position="26"/>
        <end position="189"/>
    </location>
</feature>
<sequence length="189" mass="19603">MKLLRRLGTAAFVLAALAAGQAVHSAEPSVNHALRPFPVAGEVGAEVAARTFTARVQLVRCAAALRIGEHVLDTQGVWIIAKLRVGARFKPTSIAYAAARDGAGKVYQTTDRVSLDLVSGGLTMQPGLPYEGEIAIEVPTASAGSLTLLLADNSLDQRMDSMAEIGLPISDGNACSAEPTTLLAPKAVS</sequence>